<keyword evidence="2" id="KW-0808">Transferase</keyword>
<dbReference type="GO" id="GO:0008999">
    <property type="term" value="F:protein-N-terminal-alanine acetyltransferase activity"/>
    <property type="evidence" value="ECO:0007669"/>
    <property type="project" value="TreeGrafter"/>
</dbReference>
<dbReference type="PANTHER" id="PTHR43441">
    <property type="entry name" value="RIBOSOMAL-PROTEIN-SERINE ACETYLTRANSFERASE"/>
    <property type="match status" value="1"/>
</dbReference>
<organism evidence="2 3">
    <name type="scientific">Hymenobacter persicinus</name>
    <dbReference type="NCBI Taxonomy" id="2025506"/>
    <lineage>
        <taxon>Bacteria</taxon>
        <taxon>Pseudomonadati</taxon>
        <taxon>Bacteroidota</taxon>
        <taxon>Cytophagia</taxon>
        <taxon>Cytophagales</taxon>
        <taxon>Hymenobacteraceae</taxon>
        <taxon>Hymenobacter</taxon>
    </lineage>
</organism>
<evidence type="ECO:0000313" key="2">
    <source>
        <dbReference type="EMBL" id="RYU80526.1"/>
    </source>
</evidence>
<dbReference type="OrthoDB" id="9811523at2"/>
<dbReference type="GO" id="GO:1990189">
    <property type="term" value="F:protein N-terminal-serine acetyltransferase activity"/>
    <property type="evidence" value="ECO:0007669"/>
    <property type="project" value="TreeGrafter"/>
</dbReference>
<dbReference type="InterPro" id="IPR051908">
    <property type="entry name" value="Ribosomal_N-acetyltransferase"/>
</dbReference>
<dbReference type="Gene3D" id="3.40.630.30">
    <property type="match status" value="1"/>
</dbReference>
<dbReference type="InterPro" id="IPR000182">
    <property type="entry name" value="GNAT_dom"/>
</dbReference>
<dbReference type="AlphaFoldDB" id="A0A4Q5LCG2"/>
<dbReference type="InterPro" id="IPR016181">
    <property type="entry name" value="Acyl_CoA_acyltransferase"/>
</dbReference>
<feature type="domain" description="N-acetyltransferase" evidence="1">
    <location>
        <begin position="26"/>
        <end position="183"/>
    </location>
</feature>
<keyword evidence="3" id="KW-1185">Reference proteome</keyword>
<dbReference type="PROSITE" id="PS51186">
    <property type="entry name" value="GNAT"/>
    <property type="match status" value="1"/>
</dbReference>
<protein>
    <submittedName>
        <fullName evidence="2">N-acetyltransferase</fullName>
    </submittedName>
</protein>
<proteinExistence type="predicted"/>
<dbReference type="SUPFAM" id="SSF55729">
    <property type="entry name" value="Acyl-CoA N-acyltransferases (Nat)"/>
    <property type="match status" value="1"/>
</dbReference>
<dbReference type="GO" id="GO:0005737">
    <property type="term" value="C:cytoplasm"/>
    <property type="evidence" value="ECO:0007669"/>
    <property type="project" value="TreeGrafter"/>
</dbReference>
<name>A0A4Q5LCG2_9BACT</name>
<dbReference type="PANTHER" id="PTHR43441:SF11">
    <property type="entry name" value="RIBOSOMAL-PROTEIN-SERINE ACETYLTRANSFERASE"/>
    <property type="match status" value="1"/>
</dbReference>
<dbReference type="Proteomes" id="UP000294155">
    <property type="component" value="Unassembled WGS sequence"/>
</dbReference>
<evidence type="ECO:0000259" key="1">
    <source>
        <dbReference type="PROSITE" id="PS51186"/>
    </source>
</evidence>
<accession>A0A4Q5LCG2</accession>
<comment type="caution">
    <text evidence="2">The sequence shown here is derived from an EMBL/GenBank/DDBJ whole genome shotgun (WGS) entry which is preliminary data.</text>
</comment>
<dbReference type="EMBL" id="SEWE01000013">
    <property type="protein sequence ID" value="RYU80526.1"/>
    <property type="molecule type" value="Genomic_DNA"/>
</dbReference>
<gene>
    <name evidence="2" type="ORF">EWM57_08515</name>
</gene>
<sequence length="198" mass="22432">MRPNLRLFSSCGDLSATFRALPSDGITLRLISEDNLAATYEWFGGFADSRPMREELMRNYLPRYENGRRTNVGFYSLVDTELAGLTLLTVDSWEEKTGSAGADVLEHMRGRGITPRSKPHLFYLAFELLGLHRVTTGCLVSNLSSKRSIEKTAGFQLEGVLRESGVNEAGEFEDEYLDAILRRDWRRLYDKARVEVLS</sequence>
<evidence type="ECO:0000313" key="3">
    <source>
        <dbReference type="Proteomes" id="UP000294155"/>
    </source>
</evidence>
<reference evidence="2 3" key="1">
    <citation type="submission" date="2019-02" db="EMBL/GenBank/DDBJ databases">
        <title>Bacterial novel species isolated from soil.</title>
        <authorList>
            <person name="Jung H.-Y."/>
        </authorList>
    </citation>
    <scope>NUCLEOTIDE SEQUENCE [LARGE SCALE GENOMIC DNA]</scope>
    <source>
        <strain evidence="2 3">1-3-3-3</strain>
    </source>
</reference>